<accession>A0AAW8ND50</accession>
<dbReference type="AlphaFoldDB" id="A0AAW8ND50"/>
<dbReference type="GeneID" id="97424218"/>
<gene>
    <name evidence="1" type="ORF">J2X12_002867</name>
</gene>
<sequence>MSEPLKVGDTSRDGKLEVVATDWDHNGTLRVTIACPYARTQKSDDAARRLARRCLMYPEKTRSSRLIHVSPIVDDAYRILLTFAVSRLERQS</sequence>
<dbReference type="Proteomes" id="UP001262032">
    <property type="component" value="Unassembled WGS sequence"/>
</dbReference>
<dbReference type="EMBL" id="JAVDWN010000010">
    <property type="protein sequence ID" value="MDR7164829.1"/>
    <property type="molecule type" value="Genomic_DNA"/>
</dbReference>
<dbReference type="RefSeq" id="WP_310114128.1">
    <property type="nucleotide sequence ID" value="NZ_JAVDTN010000017.1"/>
</dbReference>
<comment type="caution">
    <text evidence="1">The sequence shown here is derived from an EMBL/GenBank/DDBJ whole genome shotgun (WGS) entry which is preliminary data.</text>
</comment>
<proteinExistence type="predicted"/>
<reference evidence="1" key="1">
    <citation type="submission" date="2023-07" db="EMBL/GenBank/DDBJ databases">
        <title>Sorghum-associated microbial communities from plants grown in Nebraska, USA.</title>
        <authorList>
            <person name="Schachtman D."/>
        </authorList>
    </citation>
    <scope>NUCLEOTIDE SEQUENCE</scope>
    <source>
        <strain evidence="1">BE261</strain>
    </source>
</reference>
<name>A0AAW8ND50_PSEOX</name>
<evidence type="ECO:0000313" key="1">
    <source>
        <dbReference type="EMBL" id="MDR7164829.1"/>
    </source>
</evidence>
<organism evidence="1 2">
    <name type="scientific">Pseudarthrobacter oxydans</name>
    <name type="common">Arthrobacter oxydans</name>
    <dbReference type="NCBI Taxonomy" id="1671"/>
    <lineage>
        <taxon>Bacteria</taxon>
        <taxon>Bacillati</taxon>
        <taxon>Actinomycetota</taxon>
        <taxon>Actinomycetes</taxon>
        <taxon>Micrococcales</taxon>
        <taxon>Micrococcaceae</taxon>
        <taxon>Pseudarthrobacter</taxon>
    </lineage>
</organism>
<protein>
    <submittedName>
        <fullName evidence="1">Uncharacterized protein</fullName>
    </submittedName>
</protein>
<evidence type="ECO:0000313" key="2">
    <source>
        <dbReference type="Proteomes" id="UP001262032"/>
    </source>
</evidence>